<evidence type="ECO:0000256" key="11">
    <source>
        <dbReference type="PROSITE-ProRule" id="PRU00042"/>
    </source>
</evidence>
<evidence type="ECO:0000313" key="15">
    <source>
        <dbReference type="Proteomes" id="UP000193380"/>
    </source>
</evidence>
<feature type="region of interest" description="Disordered" evidence="12">
    <location>
        <begin position="926"/>
        <end position="951"/>
    </location>
</feature>
<reference evidence="14" key="2">
    <citation type="submission" date="2014-03" db="EMBL/GenBank/DDBJ databases">
        <authorList>
            <person name="Genoscope - CEA"/>
        </authorList>
    </citation>
    <scope>NUCLEOTIDE SEQUENCE</scope>
</reference>
<feature type="compositionally biased region" description="Basic and acidic residues" evidence="12">
    <location>
        <begin position="159"/>
        <end position="176"/>
    </location>
</feature>
<dbReference type="FunFam" id="3.30.160.60:FF:000193">
    <property type="entry name" value="Zinc finger protein 300"/>
    <property type="match status" value="1"/>
</dbReference>
<dbReference type="SMART" id="SM00355">
    <property type="entry name" value="ZnF_C2H2"/>
    <property type="match status" value="12"/>
</dbReference>
<feature type="region of interest" description="Disordered" evidence="12">
    <location>
        <begin position="1"/>
        <end position="69"/>
    </location>
</feature>
<dbReference type="InterPro" id="IPR013087">
    <property type="entry name" value="Znf_C2H2_type"/>
</dbReference>
<feature type="domain" description="C2H2-type" evidence="13">
    <location>
        <begin position="385"/>
        <end position="412"/>
    </location>
</feature>
<feature type="compositionally biased region" description="Basic and acidic residues" evidence="12">
    <location>
        <begin position="45"/>
        <end position="58"/>
    </location>
</feature>
<feature type="domain" description="C2H2-type" evidence="13">
    <location>
        <begin position="208"/>
        <end position="235"/>
    </location>
</feature>
<feature type="region of interest" description="Disordered" evidence="12">
    <location>
        <begin position="731"/>
        <end position="840"/>
    </location>
</feature>
<evidence type="ECO:0000256" key="9">
    <source>
        <dbReference type="ARBA" id="ARBA00023163"/>
    </source>
</evidence>
<evidence type="ECO:0000259" key="13">
    <source>
        <dbReference type="PROSITE" id="PS50157"/>
    </source>
</evidence>
<feature type="domain" description="C2H2-type" evidence="13">
    <location>
        <begin position="483"/>
        <end position="510"/>
    </location>
</feature>
<feature type="domain" description="C2H2-type" evidence="13">
    <location>
        <begin position="441"/>
        <end position="468"/>
    </location>
</feature>
<dbReference type="Proteomes" id="UP000193380">
    <property type="component" value="Unassembled WGS sequence"/>
</dbReference>
<dbReference type="PROSITE" id="PS00028">
    <property type="entry name" value="ZINC_FINGER_C2H2_1"/>
    <property type="match status" value="12"/>
</dbReference>
<dbReference type="FunFam" id="3.30.160.60:FF:000110">
    <property type="entry name" value="Zinc finger protein-like"/>
    <property type="match status" value="1"/>
</dbReference>
<evidence type="ECO:0000256" key="3">
    <source>
        <dbReference type="ARBA" id="ARBA00022723"/>
    </source>
</evidence>
<keyword evidence="8" id="KW-0238">DNA-binding</keyword>
<dbReference type="GO" id="GO:0008270">
    <property type="term" value="F:zinc ion binding"/>
    <property type="evidence" value="ECO:0007669"/>
    <property type="project" value="UniProtKB-KW"/>
</dbReference>
<dbReference type="EMBL" id="FR904735">
    <property type="protein sequence ID" value="CDQ70783.1"/>
    <property type="molecule type" value="Genomic_DNA"/>
</dbReference>
<dbReference type="Gene3D" id="3.30.160.60">
    <property type="entry name" value="Classic Zinc Finger"/>
    <property type="match status" value="7"/>
</dbReference>
<evidence type="ECO:0000256" key="4">
    <source>
        <dbReference type="ARBA" id="ARBA00022737"/>
    </source>
</evidence>
<feature type="domain" description="C2H2-type" evidence="13">
    <location>
        <begin position="327"/>
        <end position="354"/>
    </location>
</feature>
<feature type="compositionally biased region" description="Polar residues" evidence="12">
    <location>
        <begin position="608"/>
        <end position="623"/>
    </location>
</feature>
<feature type="region of interest" description="Disordered" evidence="12">
    <location>
        <begin position="113"/>
        <end position="201"/>
    </location>
</feature>
<dbReference type="GO" id="GO:0005634">
    <property type="term" value="C:nucleus"/>
    <property type="evidence" value="ECO:0007669"/>
    <property type="project" value="UniProtKB-SubCell"/>
</dbReference>
<evidence type="ECO:0000256" key="8">
    <source>
        <dbReference type="ARBA" id="ARBA00023125"/>
    </source>
</evidence>
<dbReference type="FunFam" id="3.30.160.60:FF:000671">
    <property type="entry name" value="Zinc finger protein 26"/>
    <property type="match status" value="1"/>
</dbReference>
<protein>
    <recommendedName>
        <fullName evidence="13">C2H2-type domain-containing protein</fullName>
    </recommendedName>
</protein>
<feature type="compositionally biased region" description="Polar residues" evidence="12">
    <location>
        <begin position="770"/>
        <end position="783"/>
    </location>
</feature>
<feature type="compositionally biased region" description="Acidic residues" evidence="12">
    <location>
        <begin position="187"/>
        <end position="198"/>
    </location>
</feature>
<dbReference type="GO" id="GO:0000981">
    <property type="term" value="F:DNA-binding transcription factor activity, RNA polymerase II-specific"/>
    <property type="evidence" value="ECO:0007669"/>
    <property type="project" value="TreeGrafter"/>
</dbReference>
<evidence type="ECO:0000256" key="10">
    <source>
        <dbReference type="ARBA" id="ARBA00023242"/>
    </source>
</evidence>
<evidence type="ECO:0000313" key="14">
    <source>
        <dbReference type="EMBL" id="CDQ70783.1"/>
    </source>
</evidence>
<comment type="similarity">
    <text evidence="2">Belongs to the krueppel C2H2-type zinc-finger protein family.</text>
</comment>
<feature type="domain" description="C2H2-type" evidence="13">
    <location>
        <begin position="512"/>
        <end position="539"/>
    </location>
</feature>
<dbReference type="GO" id="GO:0000977">
    <property type="term" value="F:RNA polymerase II transcription regulatory region sequence-specific DNA binding"/>
    <property type="evidence" value="ECO:0007669"/>
    <property type="project" value="TreeGrafter"/>
</dbReference>
<evidence type="ECO:0000256" key="5">
    <source>
        <dbReference type="ARBA" id="ARBA00022771"/>
    </source>
</evidence>
<accession>A0A060WTX0</accession>
<evidence type="ECO:0000256" key="7">
    <source>
        <dbReference type="ARBA" id="ARBA00023015"/>
    </source>
</evidence>
<name>A0A060WTX0_ONCMY</name>
<dbReference type="SUPFAM" id="SSF57667">
    <property type="entry name" value="beta-beta-alpha zinc fingers"/>
    <property type="match status" value="6"/>
</dbReference>
<keyword evidence="3" id="KW-0479">Metal-binding</keyword>
<keyword evidence="9" id="KW-0804">Transcription</keyword>
<evidence type="ECO:0000256" key="2">
    <source>
        <dbReference type="ARBA" id="ARBA00006991"/>
    </source>
</evidence>
<keyword evidence="6" id="KW-0862">Zinc</keyword>
<dbReference type="AlphaFoldDB" id="A0A060WTX0"/>
<organism evidence="14 15">
    <name type="scientific">Oncorhynchus mykiss</name>
    <name type="common">Rainbow trout</name>
    <name type="synonym">Salmo gairdneri</name>
    <dbReference type="NCBI Taxonomy" id="8022"/>
    <lineage>
        <taxon>Eukaryota</taxon>
        <taxon>Metazoa</taxon>
        <taxon>Chordata</taxon>
        <taxon>Craniata</taxon>
        <taxon>Vertebrata</taxon>
        <taxon>Euteleostomi</taxon>
        <taxon>Actinopterygii</taxon>
        <taxon>Neopterygii</taxon>
        <taxon>Teleostei</taxon>
        <taxon>Protacanthopterygii</taxon>
        <taxon>Salmoniformes</taxon>
        <taxon>Salmonidae</taxon>
        <taxon>Salmoninae</taxon>
        <taxon>Oncorhynchus</taxon>
    </lineage>
</organism>
<dbReference type="PaxDb" id="8022-A0A060WTX0"/>
<feature type="domain" description="C2H2-type" evidence="13">
    <location>
        <begin position="239"/>
        <end position="266"/>
    </location>
</feature>
<feature type="domain" description="C2H2-type" evidence="13">
    <location>
        <begin position="357"/>
        <end position="384"/>
    </location>
</feature>
<dbReference type="Pfam" id="PF13912">
    <property type="entry name" value="zf-C2H2_6"/>
    <property type="match status" value="1"/>
</dbReference>
<gene>
    <name evidence="14" type="ORF">GSONMT00030536001</name>
</gene>
<keyword evidence="10" id="KW-0539">Nucleus</keyword>
<evidence type="ECO:0000256" key="12">
    <source>
        <dbReference type="SAM" id="MobiDB-lite"/>
    </source>
</evidence>
<dbReference type="Pfam" id="PF00096">
    <property type="entry name" value="zf-C2H2"/>
    <property type="match status" value="6"/>
</dbReference>
<evidence type="ECO:0000256" key="6">
    <source>
        <dbReference type="ARBA" id="ARBA00022833"/>
    </source>
</evidence>
<keyword evidence="7" id="KW-0805">Transcription regulation</keyword>
<dbReference type="FunFam" id="3.30.160.60:FF:002343">
    <property type="entry name" value="Zinc finger protein 33A"/>
    <property type="match status" value="1"/>
</dbReference>
<feature type="region of interest" description="Disordered" evidence="12">
    <location>
        <begin position="554"/>
        <end position="633"/>
    </location>
</feature>
<proteinExistence type="inferred from homology"/>
<dbReference type="STRING" id="8022.A0A060WTX0"/>
<feature type="domain" description="C2H2-type" evidence="13">
    <location>
        <begin position="412"/>
        <end position="439"/>
    </location>
</feature>
<dbReference type="InterPro" id="IPR036236">
    <property type="entry name" value="Znf_C2H2_sf"/>
</dbReference>
<reference evidence="14" key="1">
    <citation type="journal article" date="2014" name="Nat. Commun.">
        <title>The rainbow trout genome provides novel insights into evolution after whole-genome duplication in vertebrates.</title>
        <authorList>
            <person name="Berthelot C."/>
            <person name="Brunet F."/>
            <person name="Chalopin D."/>
            <person name="Juanchich A."/>
            <person name="Bernard M."/>
            <person name="Noel B."/>
            <person name="Bento P."/>
            <person name="Da Silva C."/>
            <person name="Labadie K."/>
            <person name="Alberti A."/>
            <person name="Aury J.M."/>
            <person name="Louis A."/>
            <person name="Dehais P."/>
            <person name="Bardou P."/>
            <person name="Montfort J."/>
            <person name="Klopp C."/>
            <person name="Cabau C."/>
            <person name="Gaspin C."/>
            <person name="Thorgaard G.H."/>
            <person name="Boussaha M."/>
            <person name="Quillet E."/>
            <person name="Guyomard R."/>
            <person name="Galiana D."/>
            <person name="Bobe J."/>
            <person name="Volff J.N."/>
            <person name="Genet C."/>
            <person name="Wincker P."/>
            <person name="Jaillon O."/>
            <person name="Roest Crollius H."/>
            <person name="Guiguen Y."/>
        </authorList>
    </citation>
    <scope>NUCLEOTIDE SEQUENCE [LARGE SCALE GENOMIC DNA]</scope>
</reference>
<dbReference type="PANTHER" id="PTHR24381:SF390">
    <property type="entry name" value="ZINC FINGER PROTEIN 37 HOMOLOG"/>
    <property type="match status" value="1"/>
</dbReference>
<feature type="compositionally biased region" description="Polar residues" evidence="12">
    <location>
        <begin position="59"/>
        <end position="69"/>
    </location>
</feature>
<evidence type="ECO:0000256" key="1">
    <source>
        <dbReference type="ARBA" id="ARBA00004123"/>
    </source>
</evidence>
<comment type="subcellular location">
    <subcellularLocation>
        <location evidence="1">Nucleus</location>
    </subcellularLocation>
</comment>
<dbReference type="PANTHER" id="PTHR24381">
    <property type="entry name" value="ZINC FINGER PROTEIN"/>
    <property type="match status" value="1"/>
</dbReference>
<feature type="domain" description="C2H2-type" evidence="13">
    <location>
        <begin position="270"/>
        <end position="297"/>
    </location>
</feature>
<dbReference type="Pfam" id="PF13894">
    <property type="entry name" value="zf-C2H2_4"/>
    <property type="match status" value="1"/>
</dbReference>
<keyword evidence="5 11" id="KW-0863">Zinc-finger</keyword>
<dbReference type="PROSITE" id="PS50157">
    <property type="entry name" value="ZINC_FINGER_C2H2_2"/>
    <property type="match status" value="11"/>
</dbReference>
<sequence length="1109" mass="124915">MAAVNSSERRQGDPNDELGDPGGAAQKCETSDYKSTDPDNTFAVELDRIPKHSNENRESSIVTDGLASQTESSIALRANDRSEICNELVYLTSSEEKTHNTDVSFNNQRHFDWSETEDEEDGTDAKENGNDVCNGKMGMTREVQQDKITEDISDAEDVEKEKSNSDEEMDISKDTGEEQDCNGGKGEEEEEEEGGEEDQTVKRRQCSLECKDCGKRFTRRETFNLHRHFHAHQDELASLTCKECGLTFHHRSSLIKHRSEHQQKVEQPAYRCPLCRKEFRMKISITSHMQNHSLSSHPFRCQECHKSFSDIFSLRDHQGSHASLKPYACPECGMVFRHRSVMEDHRRKHTEDTQGPHRCNICGKHFKYSSLLQQHQYLHTGQKPFRCPDCGKTFALAQNMKAHCRQHRRHPHACSLCPLTFPDQGSLQAHVSCHETPKRIFNCPLCPQNFPSPAELRAHMLIHEAEHERMENGACKDWETNRYTCPHCPATYSDQSNMMAHLTTHTSARRPHRCQECHKTFPWLGSLLVHQKIHARKRQGSSQPYSFPMAMRIRGKGSRGRSGGRLASGWPRLGGMGRSGMDTPQQTPPYQVPMSRSPEWQRRPAQPQPTMFSSQMDMQQPGETSARRPPPVHQQWRVEGGELRPQPSPQIQPQQVPQSPLIQQQVQLQLQLQPHLHPQLRQQQVQHHLQSPLIQQQLQWQQPGGQLQPQLVPQQQWQPARHLLQQKLPWLPDAQPRPAPPQQPQQWHSDGLPRPPPQQQQRNSGRAEAPTTSQPGLSVSQSLEPPPPGESGGTIPLGNKTLPVAGPQNPSPLAVSEQEQHRQQPKPMSWGNTPTTPPVPTLSSVQLDFPGSPIYMDGAALWGGLRTSPAVPPSQSTSNKLGQELKLPRWSSVSVPMQKAVKESPTPPRKEDTRVWDFNAPLVMSPTVSSSEKAGKQQQQKHLSSSWTNVPTSTQNVPISIQYDPQRFTHGVGPTVWGFQTTPAGPQQQPMVTGTQIIINQTSPFFSPLPPLPPLSLPGSHPLHSVAVGSLPRPPHPNIFFTPQAIMSERPHMTQTLSLPQLAPRPVPHKLGRLPYAPDRLLQCMICGCSLPRELDLQMHYMQHAQGEI</sequence>
<feature type="domain" description="C2H2-type" evidence="13">
    <location>
        <begin position="299"/>
        <end position="326"/>
    </location>
</feature>
<keyword evidence="4" id="KW-0677">Repeat</keyword>